<comment type="caution">
    <text evidence="1">The sequence shown here is derived from an EMBL/GenBank/DDBJ whole genome shotgun (WGS) entry which is preliminary data.</text>
</comment>
<organism evidence="1 2">
    <name type="scientific">Streptantibioticus silvisoli</name>
    <dbReference type="NCBI Taxonomy" id="2705255"/>
    <lineage>
        <taxon>Bacteria</taxon>
        <taxon>Bacillati</taxon>
        <taxon>Actinomycetota</taxon>
        <taxon>Actinomycetes</taxon>
        <taxon>Kitasatosporales</taxon>
        <taxon>Streptomycetaceae</taxon>
        <taxon>Streptantibioticus</taxon>
    </lineage>
</organism>
<accession>A0ABT6VRQ8</accession>
<dbReference type="Proteomes" id="UP001156398">
    <property type="component" value="Unassembled WGS sequence"/>
</dbReference>
<keyword evidence="2" id="KW-1185">Reference proteome</keyword>
<evidence type="ECO:0000313" key="2">
    <source>
        <dbReference type="Proteomes" id="UP001156398"/>
    </source>
</evidence>
<evidence type="ECO:0008006" key="3">
    <source>
        <dbReference type="Google" id="ProtNLM"/>
    </source>
</evidence>
<sequence>MLEERLDIDVDSGLLLTAHDFAALAAQLAAARGPVAGAGR</sequence>
<dbReference type="RefSeq" id="WP_271323833.1">
    <property type="nucleotide sequence ID" value="NZ_JAAGKO020000001.1"/>
</dbReference>
<protein>
    <recommendedName>
        <fullName evidence="3">Carrier domain-containing protein</fullName>
    </recommendedName>
</protein>
<evidence type="ECO:0000313" key="1">
    <source>
        <dbReference type="EMBL" id="MDI5961178.1"/>
    </source>
</evidence>
<dbReference type="EMBL" id="JAAGKO020000001">
    <property type="protein sequence ID" value="MDI5961178.1"/>
    <property type="molecule type" value="Genomic_DNA"/>
</dbReference>
<name>A0ABT6VRQ8_9ACTN</name>
<reference evidence="1 2" key="1">
    <citation type="submission" date="2023-05" db="EMBL/GenBank/DDBJ databases">
        <title>Streptantibioticus silvisoli sp. nov., acidotolerant actinomycetes 1 from pine litter.</title>
        <authorList>
            <person name="Swiecimska M."/>
            <person name="Golinska P."/>
            <person name="Sangal V."/>
            <person name="Wachnowicz B."/>
            <person name="Goodfellow M."/>
        </authorList>
    </citation>
    <scope>NUCLEOTIDE SEQUENCE [LARGE SCALE GENOMIC DNA]</scope>
    <source>
        <strain evidence="1 2">SL54</strain>
    </source>
</reference>
<gene>
    <name evidence="1" type="ORF">POF43_000300</name>
</gene>
<proteinExistence type="predicted"/>